<proteinExistence type="predicted"/>
<comment type="caution">
    <text evidence="2">The sequence shown here is derived from an EMBL/GenBank/DDBJ whole genome shotgun (WGS) entry which is preliminary data.</text>
</comment>
<reference evidence="2" key="1">
    <citation type="journal article" date="2023" name="Mol. Phylogenet. Evol.">
        <title>Genome-scale phylogeny and comparative genomics of the fungal order Sordariales.</title>
        <authorList>
            <person name="Hensen N."/>
            <person name="Bonometti L."/>
            <person name="Westerberg I."/>
            <person name="Brannstrom I.O."/>
            <person name="Guillou S."/>
            <person name="Cros-Aarteil S."/>
            <person name="Calhoun S."/>
            <person name="Haridas S."/>
            <person name="Kuo A."/>
            <person name="Mondo S."/>
            <person name="Pangilinan J."/>
            <person name="Riley R."/>
            <person name="LaButti K."/>
            <person name="Andreopoulos B."/>
            <person name="Lipzen A."/>
            <person name="Chen C."/>
            <person name="Yan M."/>
            <person name="Daum C."/>
            <person name="Ng V."/>
            <person name="Clum A."/>
            <person name="Steindorff A."/>
            <person name="Ohm R.A."/>
            <person name="Martin F."/>
            <person name="Silar P."/>
            <person name="Natvig D.O."/>
            <person name="Lalanne C."/>
            <person name="Gautier V."/>
            <person name="Ament-Velasquez S.L."/>
            <person name="Kruys A."/>
            <person name="Hutchinson M.I."/>
            <person name="Powell A.J."/>
            <person name="Barry K."/>
            <person name="Miller A.N."/>
            <person name="Grigoriev I.V."/>
            <person name="Debuchy R."/>
            <person name="Gladieux P."/>
            <person name="Hiltunen Thoren M."/>
            <person name="Johannesson H."/>
        </authorList>
    </citation>
    <scope>NUCLEOTIDE SEQUENCE</scope>
    <source>
        <strain evidence="2">CBS 232.78</strain>
    </source>
</reference>
<accession>A0AAE0P0A3</accession>
<keyword evidence="3" id="KW-1185">Reference proteome</keyword>
<feature type="compositionally biased region" description="Low complexity" evidence="1">
    <location>
        <begin position="185"/>
        <end position="194"/>
    </location>
</feature>
<dbReference type="AlphaFoldDB" id="A0AAE0P0A3"/>
<evidence type="ECO:0000256" key="1">
    <source>
        <dbReference type="SAM" id="MobiDB-lite"/>
    </source>
</evidence>
<reference evidence="2" key="2">
    <citation type="submission" date="2023-06" db="EMBL/GenBank/DDBJ databases">
        <authorList>
            <consortium name="Lawrence Berkeley National Laboratory"/>
            <person name="Haridas S."/>
            <person name="Hensen N."/>
            <person name="Bonometti L."/>
            <person name="Westerberg I."/>
            <person name="Brannstrom I.O."/>
            <person name="Guillou S."/>
            <person name="Cros-Aarteil S."/>
            <person name="Calhoun S."/>
            <person name="Kuo A."/>
            <person name="Mondo S."/>
            <person name="Pangilinan J."/>
            <person name="Riley R."/>
            <person name="LaButti K."/>
            <person name="Andreopoulos B."/>
            <person name="Lipzen A."/>
            <person name="Chen C."/>
            <person name="Yanf M."/>
            <person name="Daum C."/>
            <person name="Ng V."/>
            <person name="Clum A."/>
            <person name="Steindorff A."/>
            <person name="Ohm R."/>
            <person name="Martin F."/>
            <person name="Silar P."/>
            <person name="Natvig D."/>
            <person name="Lalanne C."/>
            <person name="Gautier V."/>
            <person name="Ament-velasquez S.L."/>
            <person name="Kruys A."/>
            <person name="Hutchinson M.I."/>
            <person name="Powell A.J."/>
            <person name="Barry K."/>
            <person name="Miller A.N."/>
            <person name="Grigoriev I.V."/>
            <person name="Debuchy R."/>
            <person name="Gladieux P."/>
            <person name="Thoren M.H."/>
            <person name="Johannesson H."/>
        </authorList>
    </citation>
    <scope>NUCLEOTIDE SEQUENCE</scope>
    <source>
        <strain evidence="2">CBS 232.78</strain>
    </source>
</reference>
<organism evidence="2 3">
    <name type="scientific">Podospora didyma</name>
    <dbReference type="NCBI Taxonomy" id="330526"/>
    <lineage>
        <taxon>Eukaryota</taxon>
        <taxon>Fungi</taxon>
        <taxon>Dikarya</taxon>
        <taxon>Ascomycota</taxon>
        <taxon>Pezizomycotina</taxon>
        <taxon>Sordariomycetes</taxon>
        <taxon>Sordariomycetidae</taxon>
        <taxon>Sordariales</taxon>
        <taxon>Podosporaceae</taxon>
        <taxon>Podospora</taxon>
    </lineage>
</organism>
<feature type="compositionally biased region" description="Basic residues" evidence="1">
    <location>
        <begin position="158"/>
        <end position="182"/>
    </location>
</feature>
<evidence type="ECO:0000313" key="2">
    <source>
        <dbReference type="EMBL" id="KAK3390973.1"/>
    </source>
</evidence>
<feature type="compositionally biased region" description="Basic residues" evidence="1">
    <location>
        <begin position="38"/>
        <end position="50"/>
    </location>
</feature>
<dbReference type="Proteomes" id="UP001285441">
    <property type="component" value="Unassembled WGS sequence"/>
</dbReference>
<feature type="compositionally biased region" description="Basic and acidic residues" evidence="1">
    <location>
        <begin position="119"/>
        <end position="142"/>
    </location>
</feature>
<feature type="region of interest" description="Disordered" evidence="1">
    <location>
        <begin position="1"/>
        <end position="204"/>
    </location>
</feature>
<name>A0AAE0P0A3_9PEZI</name>
<sequence length="308" mass="34288">MEAATVARRESATETVRSHRSPSVSSSSSSSEEDGHGRHTHRTRSSKPHRGQSTASRRCTQPEEDNAVVHTRDRSRSADTGSSHQVALEPRSASRHRPSTRPSGASREPSYSHPAVYGQDRKDRERERQRDRDAARERELFRKYYPPSASRTPGGSHRVGKRERVSRRSSHHHRPQPSRRRDHSSSSSSDDSTPPSSPGEHERKGHEIWMGAARVAMEAGAMAALKMRDDDSPWIGTKGAKVVAAALGAAGVETFMEQRHPDRKGGIRHTVMRQATPMLLSLALRPAANATGKKMKNKSFRTHMKNKR</sequence>
<gene>
    <name evidence="2" type="ORF">B0H63DRAFT_520173</name>
</gene>
<evidence type="ECO:0000313" key="3">
    <source>
        <dbReference type="Proteomes" id="UP001285441"/>
    </source>
</evidence>
<protein>
    <submittedName>
        <fullName evidence="2">Uncharacterized protein</fullName>
    </submittedName>
</protein>
<feature type="compositionally biased region" description="Low complexity" evidence="1">
    <location>
        <begin position="21"/>
        <end position="30"/>
    </location>
</feature>
<dbReference type="EMBL" id="JAULSW010000002">
    <property type="protein sequence ID" value="KAK3390973.1"/>
    <property type="molecule type" value="Genomic_DNA"/>
</dbReference>